<evidence type="ECO:0000313" key="3">
    <source>
        <dbReference type="Proteomes" id="UP001586593"/>
    </source>
</evidence>
<dbReference type="EMBL" id="JAZHXJ010000007">
    <property type="protein sequence ID" value="KAL1883380.1"/>
    <property type="molecule type" value="Genomic_DNA"/>
</dbReference>
<accession>A0ABR3Y5Z7</accession>
<organism evidence="2 3">
    <name type="scientific">Phialemonium thermophilum</name>
    <dbReference type="NCBI Taxonomy" id="223376"/>
    <lineage>
        <taxon>Eukaryota</taxon>
        <taxon>Fungi</taxon>
        <taxon>Dikarya</taxon>
        <taxon>Ascomycota</taxon>
        <taxon>Pezizomycotina</taxon>
        <taxon>Sordariomycetes</taxon>
        <taxon>Sordariomycetidae</taxon>
        <taxon>Cephalothecales</taxon>
        <taxon>Cephalothecaceae</taxon>
        <taxon>Phialemonium</taxon>
    </lineage>
</organism>
<feature type="compositionally biased region" description="Polar residues" evidence="1">
    <location>
        <begin position="650"/>
        <end position="666"/>
    </location>
</feature>
<proteinExistence type="predicted"/>
<evidence type="ECO:0000256" key="1">
    <source>
        <dbReference type="SAM" id="MobiDB-lite"/>
    </source>
</evidence>
<evidence type="ECO:0000313" key="2">
    <source>
        <dbReference type="EMBL" id="KAL1883380.1"/>
    </source>
</evidence>
<reference evidence="2 3" key="1">
    <citation type="journal article" date="2024" name="Commun. Biol.">
        <title>Comparative genomic analysis of thermophilic fungi reveals convergent evolutionary adaptations and gene losses.</title>
        <authorList>
            <person name="Steindorff A.S."/>
            <person name="Aguilar-Pontes M.V."/>
            <person name="Robinson A.J."/>
            <person name="Andreopoulos B."/>
            <person name="LaButti K."/>
            <person name="Kuo A."/>
            <person name="Mondo S."/>
            <person name="Riley R."/>
            <person name="Otillar R."/>
            <person name="Haridas S."/>
            <person name="Lipzen A."/>
            <person name="Grimwood J."/>
            <person name="Schmutz J."/>
            <person name="Clum A."/>
            <person name="Reid I.D."/>
            <person name="Moisan M.C."/>
            <person name="Butler G."/>
            <person name="Nguyen T.T.M."/>
            <person name="Dewar K."/>
            <person name="Conant G."/>
            <person name="Drula E."/>
            <person name="Henrissat B."/>
            <person name="Hansel C."/>
            <person name="Singer S."/>
            <person name="Hutchinson M.I."/>
            <person name="de Vries R.P."/>
            <person name="Natvig D.O."/>
            <person name="Powell A.J."/>
            <person name="Tsang A."/>
            <person name="Grigoriev I.V."/>
        </authorList>
    </citation>
    <scope>NUCLEOTIDE SEQUENCE [LARGE SCALE GENOMIC DNA]</scope>
    <source>
        <strain evidence="2 3">ATCC 24622</strain>
    </source>
</reference>
<dbReference type="Proteomes" id="UP001586593">
    <property type="component" value="Unassembled WGS sequence"/>
</dbReference>
<name>A0ABR3Y5Z7_9PEZI</name>
<gene>
    <name evidence="2" type="ORF">VTK73DRAFT_8947</name>
</gene>
<feature type="compositionally biased region" description="Basic residues" evidence="1">
    <location>
        <begin position="7"/>
        <end position="16"/>
    </location>
</feature>
<sequence>MAGPPPLKRHQRGRHLTKTENGNKMPGVVTDSASRRANKSDRPQTIRFVYTPNPGFNRWTPEQAFRELIRKWRQDILRSHNLPAEKFAALYREHRDDNENTIEIFYHAQELGSEPKRYLGHIKYTGSLEEGAIEIVTKNYQSDPAGPKYAATRGGGETKMSDECLETAILVFMISPQNHRVRLRSKLFDWRFNFNSHGNLIAVKQKIPDDELDDVHEALENLAREPGRVVTDAVPERDTQLIFGEVGKGADEHGNSVSKCQVKLSDFRKWTAVALFFLEIGGDSRFVTRNGEIIMDHRFSGRLYHDDLLLDRQRWDRGGNQPLKYSYNFPPDSPFLKDGVFPSPEAQANAIFAIWDRLILIRPLLVRSLSAMLNDPTTDYADVAAAEKCLDCHGATRLWKHLTSTAKKVWYFSAAEKAENPRIDELIRNLGYEEGRELTARYWSILHRYGLLRTIEQEVQMRSLMETPEVRTDRFATEVCRLTEACLKFCRPTRKYTAVFMRDIPGSAMSFDHELRLIRIPHRWLVRRQVIEDLQIPPHRPESDVVQYSVYHMFTSLLGLFPDKYFHVDSPGVSAERGRQRTLSKIHFCLLAYVRATSQVRMHHPRGQPTALVITAAGLPDTGWARAGDVIEVQLHCDSCEHSRSDLRDSQNCSSSVQPNNTSTKSADTEFKSLVDPPCLIVRSICPPSPASYIHATFEGLRVDRTYFGIILNKSDLKSIAVVLEGRRVPDKLSLREQEEANAAHGRHISSLAESLAYMKRPQQVSS</sequence>
<feature type="region of interest" description="Disordered" evidence="1">
    <location>
        <begin position="1"/>
        <end position="43"/>
    </location>
</feature>
<feature type="region of interest" description="Disordered" evidence="1">
    <location>
        <begin position="644"/>
        <end position="666"/>
    </location>
</feature>
<keyword evidence="3" id="KW-1185">Reference proteome</keyword>
<protein>
    <submittedName>
        <fullName evidence="2">Uncharacterized protein</fullName>
    </submittedName>
</protein>
<comment type="caution">
    <text evidence="2">The sequence shown here is derived from an EMBL/GenBank/DDBJ whole genome shotgun (WGS) entry which is preliminary data.</text>
</comment>